<dbReference type="PANTHER" id="PTHR43739:SF5">
    <property type="entry name" value="EXO-ALPHA-SIALIDASE"/>
    <property type="match status" value="1"/>
</dbReference>
<evidence type="ECO:0000256" key="1">
    <source>
        <dbReference type="ARBA" id="ARBA00022737"/>
    </source>
</evidence>
<dbReference type="GO" id="GO:0016787">
    <property type="term" value="F:hydrolase activity"/>
    <property type="evidence" value="ECO:0007669"/>
    <property type="project" value="UniProtKB-KW"/>
</dbReference>
<dbReference type="GO" id="GO:0010411">
    <property type="term" value="P:xyloglucan metabolic process"/>
    <property type="evidence" value="ECO:0007669"/>
    <property type="project" value="TreeGrafter"/>
</dbReference>
<keyword evidence="4" id="KW-0378">Hydrolase</keyword>
<feature type="domain" description="Sortilin N-terminal" evidence="3">
    <location>
        <begin position="140"/>
        <end position="265"/>
    </location>
</feature>
<dbReference type="PANTHER" id="PTHR43739">
    <property type="entry name" value="XYLOGLUCANASE (EUROFUNG)"/>
    <property type="match status" value="1"/>
</dbReference>
<feature type="region of interest" description="Disordered" evidence="2">
    <location>
        <begin position="543"/>
        <end position="563"/>
    </location>
</feature>
<evidence type="ECO:0000313" key="4">
    <source>
        <dbReference type="EMBL" id="BDS09960.1"/>
    </source>
</evidence>
<name>A0A915YBD1_9BACT</name>
<dbReference type="Gene3D" id="2.130.10.10">
    <property type="entry name" value="YVTN repeat-like/Quinoprotein amine dehydrogenase"/>
    <property type="match status" value="4"/>
</dbReference>
<dbReference type="CDD" id="cd15482">
    <property type="entry name" value="Sialidase_non-viral"/>
    <property type="match status" value="2"/>
</dbReference>
<sequence>MRVNLENLTQHSSTMNYLMFLFALVGLLSFNCCQAQNSFPSKVDSTLYDTLQWRNIGPFRGGRSCAVTGVEGDPNLFYFGAAGGGIWKTKDGGRNWNNISDGFFGGSVGAIAVSKSDPNVIYVGGGEKTVRGNVSIGYGIWKSENAGKTWVQKGLKKSRQIARVRVHPKNHNVVYAAAMGNLFKPNAERGVFKSIDGGDTWKKVLFVNDEVGAVDLVIDPSNPRILYATTWRIQRTPYSMSSGGEGCGIWKSTDHGETWKNITKNKGLPKDTLGIIGITVSPANPERVWAIIESKTGGVFRSDNGGDTWVKTNDKRNLRQRAWYYSVIQADPKDAEVVYVLNVRYHRSEDGGRTFKPFSAPHVDHHDLWIDPENPKRMIIGDDGGAQVSYDRGTTWSTYHNQPTAQFYRITTDNHFPYRIYAAQQDNSTVRIPHRTRGWGISDKDWEPTAGCECGHIAVDPLNSDIVYGGCYDGYLQRKNHKNGQTRAINVWPDNPMGHGAEATKYRFQWNFPLFFSPHDPKKLYTASNHLHVTYNEGQSWETISPDLTTNDSTKQKSSGGPITQDNTSVEYYCTIFAACESPRVKDLLWTGSDDGLIHISRDGGKNWDNVTPSKMPKWMQINSIEADPFNDGGLYVAGTRYKLGDFKPYLYYTKNYGADWVEITNGIAAEHFTRVIRADPKQEGLLYAGTESGIYISYNNGKKWHSLQLNLPIVPITDMVLKENDLIVATQGRSIWILDDIHIIRQATTVQLPELAHLYTPSSTYRMGGGQNWNVKGQGINHRGGVVLHYYLNAHPDSVSTQLYIVTEKGDTCRTFDHKAKKKENLIKLHQGAGIWAWNMNYPSAKTFPGMINFWASMAGPRALPGQYKAILTVDSNSYEVPFEIINDPDSEATFDDLKKQFDFVDAIRDKLTETHQTILDIRTIRKQLNSYNKRLTGDTTLTDLLALSKEIDSTMTVIEKALYQTQNKSPQDPLNFPIRLNNKLGHLNALSYGDYPPTDQALAVKAELFAKIDALITQFKTIKSTQIKTFNQLFRAKMVEAIWIEED</sequence>
<evidence type="ECO:0000259" key="3">
    <source>
        <dbReference type="Pfam" id="PF15902"/>
    </source>
</evidence>
<gene>
    <name evidence="4" type="ORF">AsAng_0006650</name>
</gene>
<dbReference type="KEGG" id="aup:AsAng_0006650"/>
<evidence type="ECO:0000313" key="5">
    <source>
        <dbReference type="Proteomes" id="UP001060919"/>
    </source>
</evidence>
<dbReference type="InterPro" id="IPR052025">
    <property type="entry name" value="Xyloglucanase_GH74"/>
</dbReference>
<dbReference type="AlphaFoldDB" id="A0A915YBD1"/>
<dbReference type="InterPro" id="IPR031778">
    <property type="entry name" value="Sortilin_N"/>
</dbReference>
<proteinExistence type="predicted"/>
<dbReference type="Pfam" id="PF15902">
    <property type="entry name" value="Sortilin-Vps10"/>
    <property type="match status" value="1"/>
</dbReference>
<reference evidence="4" key="1">
    <citation type="submission" date="2022-09" db="EMBL/GenBank/DDBJ databases">
        <title>Aureispira anguillicida sp. nov., isolated from Leptocephalus of Japanese eel Anguilla japonica.</title>
        <authorList>
            <person name="Yuasa K."/>
            <person name="Mekata T."/>
            <person name="Ikunari K."/>
        </authorList>
    </citation>
    <scope>NUCLEOTIDE SEQUENCE</scope>
    <source>
        <strain evidence="4">EL160426</strain>
    </source>
</reference>
<dbReference type="EMBL" id="AP026867">
    <property type="protein sequence ID" value="BDS09960.1"/>
    <property type="molecule type" value="Genomic_DNA"/>
</dbReference>
<protein>
    <submittedName>
        <fullName evidence="4">Glycosyl hydrolase</fullName>
    </submittedName>
</protein>
<dbReference type="InterPro" id="IPR015943">
    <property type="entry name" value="WD40/YVTN_repeat-like_dom_sf"/>
</dbReference>
<keyword evidence="5" id="KW-1185">Reference proteome</keyword>
<dbReference type="SUPFAM" id="SSF50939">
    <property type="entry name" value="Sialidases"/>
    <property type="match status" value="2"/>
</dbReference>
<dbReference type="InterPro" id="IPR036278">
    <property type="entry name" value="Sialidase_sf"/>
</dbReference>
<keyword evidence="1" id="KW-0677">Repeat</keyword>
<organism evidence="4 5">
    <name type="scientific">Aureispira anguillae</name>
    <dbReference type="NCBI Taxonomy" id="2864201"/>
    <lineage>
        <taxon>Bacteria</taxon>
        <taxon>Pseudomonadati</taxon>
        <taxon>Bacteroidota</taxon>
        <taxon>Saprospiria</taxon>
        <taxon>Saprospirales</taxon>
        <taxon>Saprospiraceae</taxon>
        <taxon>Aureispira</taxon>
    </lineage>
</organism>
<accession>A0A915YBD1</accession>
<evidence type="ECO:0000256" key="2">
    <source>
        <dbReference type="SAM" id="MobiDB-lite"/>
    </source>
</evidence>
<dbReference type="Proteomes" id="UP001060919">
    <property type="component" value="Chromosome"/>
</dbReference>